<sequence>MCLDAGVFCIALDAATNETAPRSITKFLENQIALLEGQLITLTSACTESLPVKDVKTWSTSIKSFQEPACSTLSLGLTSNAPLAQCAISPTEIPVAKDLFGISDLDENHPRTILNPRPKQISISSIPLHIAEFLFRTYVQRIIPQYPIFHTVQVELAFDECFVLPGACVDTGEPSHRSLYIVSIIVAISLTTAARNKQARAQSIAASLVRSAVFYAPSVLTNDLDGLQCLLLLIQYTFLDPSVANLWLLTGLASEACIDLGLHVEENLSALSPLQLDLRRRIFWCAYEMEIAVCAGLQRPLRLIAADITASFPSQESDQAITHASIDTTGMETKFISRRIWGFRIIESSVLEMLYQDAPRLSDLALESWMEDVEAKILDWREEVHQSASCNQDLALRSQWDEIELYADIAYEWILVLMYRPCPGLKARRREHLMKAFDAGVKVATGYFTQANRGYGFLKYVFHPCHHSFASAMVFLQALKYCKEEISDSYTLAEVREYLSCFSRFFSAIAERWPAAAHCLDDIQRLWTPIYDEYMAFLQQKQQNTHFAALPKTLESIHPAESIGDMADLFEWWPTFNPTADVTGFATQKTPSSAVPYDWQAEFQFDADVFSQGFI</sequence>
<dbReference type="CDD" id="cd12148">
    <property type="entry name" value="fungal_TF_MHR"/>
    <property type="match status" value="1"/>
</dbReference>
<keyword evidence="4" id="KW-0805">Transcription regulation</keyword>
<evidence type="ECO:0000256" key="4">
    <source>
        <dbReference type="ARBA" id="ARBA00023015"/>
    </source>
</evidence>
<evidence type="ECO:0000313" key="9">
    <source>
        <dbReference type="EMBL" id="KAF7186399.1"/>
    </source>
</evidence>
<evidence type="ECO:0000256" key="2">
    <source>
        <dbReference type="ARBA" id="ARBA00022723"/>
    </source>
</evidence>
<dbReference type="GO" id="GO:0006351">
    <property type="term" value="P:DNA-templated transcription"/>
    <property type="evidence" value="ECO:0007669"/>
    <property type="project" value="InterPro"/>
</dbReference>
<keyword evidence="3" id="KW-0862">Zinc</keyword>
<protein>
    <submittedName>
        <fullName evidence="9">Pyrimidine pathway regulatory protein 1</fullName>
    </submittedName>
</protein>
<keyword evidence="10" id="KW-1185">Reference proteome</keyword>
<keyword evidence="7" id="KW-0539">Nucleus</keyword>
<feature type="domain" description="Xylanolytic transcriptional activator regulatory" evidence="8">
    <location>
        <begin position="246"/>
        <end position="319"/>
    </location>
</feature>
<comment type="subcellular location">
    <subcellularLocation>
        <location evidence="1">Nucleus</location>
    </subcellularLocation>
</comment>
<dbReference type="PANTHER" id="PTHR47782">
    <property type="entry name" value="ZN(II)2CYS6 TRANSCRIPTION FACTOR (EUROFUNG)-RELATED"/>
    <property type="match status" value="1"/>
</dbReference>
<dbReference type="OrthoDB" id="5416384at2759"/>
<dbReference type="GO" id="GO:0005634">
    <property type="term" value="C:nucleus"/>
    <property type="evidence" value="ECO:0007669"/>
    <property type="project" value="UniProtKB-SubCell"/>
</dbReference>
<evidence type="ECO:0000256" key="7">
    <source>
        <dbReference type="ARBA" id="ARBA00023242"/>
    </source>
</evidence>
<evidence type="ECO:0000256" key="5">
    <source>
        <dbReference type="ARBA" id="ARBA00023125"/>
    </source>
</evidence>
<dbReference type="PANTHER" id="PTHR47782:SF2">
    <property type="entry name" value="TRANSCRIPTION FACTOR, PUTATIVE (AFU_ORTHOLOGUE AFUA_4G12570)-RELATED"/>
    <property type="match status" value="1"/>
</dbReference>
<dbReference type="EMBL" id="JABCIY010000256">
    <property type="protein sequence ID" value="KAF7186399.1"/>
    <property type="molecule type" value="Genomic_DNA"/>
</dbReference>
<evidence type="ECO:0000256" key="6">
    <source>
        <dbReference type="ARBA" id="ARBA00023163"/>
    </source>
</evidence>
<keyword evidence="6" id="KW-0804">Transcription</keyword>
<dbReference type="InterPro" id="IPR007219">
    <property type="entry name" value="XnlR_reg_dom"/>
</dbReference>
<organism evidence="9 10">
    <name type="scientific">Pseudocercospora fuligena</name>
    <dbReference type="NCBI Taxonomy" id="685502"/>
    <lineage>
        <taxon>Eukaryota</taxon>
        <taxon>Fungi</taxon>
        <taxon>Dikarya</taxon>
        <taxon>Ascomycota</taxon>
        <taxon>Pezizomycotina</taxon>
        <taxon>Dothideomycetes</taxon>
        <taxon>Dothideomycetidae</taxon>
        <taxon>Mycosphaerellales</taxon>
        <taxon>Mycosphaerellaceae</taxon>
        <taxon>Pseudocercospora</taxon>
    </lineage>
</organism>
<accession>A0A8H6R789</accession>
<evidence type="ECO:0000259" key="8">
    <source>
        <dbReference type="SMART" id="SM00906"/>
    </source>
</evidence>
<dbReference type="Proteomes" id="UP000660729">
    <property type="component" value="Unassembled WGS sequence"/>
</dbReference>
<dbReference type="AlphaFoldDB" id="A0A8H6R789"/>
<comment type="caution">
    <text evidence="9">The sequence shown here is derived from an EMBL/GenBank/DDBJ whole genome shotgun (WGS) entry which is preliminary data.</text>
</comment>
<dbReference type="GO" id="GO:0000981">
    <property type="term" value="F:DNA-binding transcription factor activity, RNA polymerase II-specific"/>
    <property type="evidence" value="ECO:0007669"/>
    <property type="project" value="TreeGrafter"/>
</dbReference>
<dbReference type="SMART" id="SM00906">
    <property type="entry name" value="Fungal_trans"/>
    <property type="match status" value="1"/>
</dbReference>
<dbReference type="GO" id="GO:0008270">
    <property type="term" value="F:zinc ion binding"/>
    <property type="evidence" value="ECO:0007669"/>
    <property type="project" value="InterPro"/>
</dbReference>
<proteinExistence type="predicted"/>
<dbReference type="Pfam" id="PF04082">
    <property type="entry name" value="Fungal_trans"/>
    <property type="match status" value="1"/>
</dbReference>
<dbReference type="InterPro" id="IPR052202">
    <property type="entry name" value="Yeast_MetPath_Reg"/>
</dbReference>
<dbReference type="GO" id="GO:0045944">
    <property type="term" value="P:positive regulation of transcription by RNA polymerase II"/>
    <property type="evidence" value="ECO:0007669"/>
    <property type="project" value="TreeGrafter"/>
</dbReference>
<name>A0A8H6R789_9PEZI</name>
<reference evidence="9" key="1">
    <citation type="submission" date="2020-04" db="EMBL/GenBank/DDBJ databases">
        <title>Draft genome resource of the tomato pathogen Pseudocercospora fuligena.</title>
        <authorList>
            <person name="Zaccaron A."/>
        </authorList>
    </citation>
    <scope>NUCLEOTIDE SEQUENCE</scope>
    <source>
        <strain evidence="9">PF001</strain>
    </source>
</reference>
<evidence type="ECO:0000313" key="10">
    <source>
        <dbReference type="Proteomes" id="UP000660729"/>
    </source>
</evidence>
<keyword evidence="5" id="KW-0238">DNA-binding</keyword>
<evidence type="ECO:0000256" key="1">
    <source>
        <dbReference type="ARBA" id="ARBA00004123"/>
    </source>
</evidence>
<evidence type="ECO:0000256" key="3">
    <source>
        <dbReference type="ARBA" id="ARBA00022833"/>
    </source>
</evidence>
<gene>
    <name evidence="9" type="ORF">HII31_12256</name>
</gene>
<dbReference type="GO" id="GO:0043565">
    <property type="term" value="F:sequence-specific DNA binding"/>
    <property type="evidence" value="ECO:0007669"/>
    <property type="project" value="TreeGrafter"/>
</dbReference>
<keyword evidence="2" id="KW-0479">Metal-binding</keyword>